<dbReference type="AlphaFoldDB" id="A0A183VFV6"/>
<proteinExistence type="predicted"/>
<dbReference type="InterPro" id="IPR039275">
    <property type="entry name" value="PDZD8"/>
</dbReference>
<dbReference type="GO" id="GO:0005739">
    <property type="term" value="C:mitochondrion"/>
    <property type="evidence" value="ECO:0007669"/>
    <property type="project" value="GOC"/>
</dbReference>
<dbReference type="GO" id="GO:0051560">
    <property type="term" value="P:mitochondrial calcium ion homeostasis"/>
    <property type="evidence" value="ECO:0007669"/>
    <property type="project" value="InterPro"/>
</dbReference>
<dbReference type="WBParaSite" id="TCNE_0001963001-mRNA-1">
    <property type="protein sequence ID" value="TCNE_0001963001-mRNA-1"/>
    <property type="gene ID" value="TCNE_0001963001"/>
</dbReference>
<gene>
    <name evidence="1" type="ORF">TCNE_LOCUS19626</name>
</gene>
<dbReference type="Gene3D" id="1.10.510.10">
    <property type="entry name" value="Transferase(Phosphotransferase) domain 1"/>
    <property type="match status" value="1"/>
</dbReference>
<accession>A0A183VFV6</accession>
<evidence type="ECO:0000313" key="3">
    <source>
        <dbReference type="WBParaSite" id="TCNE_0001963001-mRNA-1"/>
    </source>
</evidence>
<dbReference type="SUPFAM" id="SSF56112">
    <property type="entry name" value="Protein kinase-like (PK-like)"/>
    <property type="match status" value="1"/>
</dbReference>
<evidence type="ECO:0000313" key="1">
    <source>
        <dbReference type="EMBL" id="VDM50947.1"/>
    </source>
</evidence>
<dbReference type="InterPro" id="IPR011009">
    <property type="entry name" value="Kinase-like_dom_sf"/>
</dbReference>
<dbReference type="PANTHER" id="PTHR21519:SF1">
    <property type="entry name" value="PDZ DOMAIN-CONTAINING PROTEIN 8"/>
    <property type="match status" value="1"/>
</dbReference>
<evidence type="ECO:0000313" key="2">
    <source>
        <dbReference type="Proteomes" id="UP000050794"/>
    </source>
</evidence>
<dbReference type="PANTHER" id="PTHR21519">
    <property type="entry name" value="PDZ DOMAIN-CONTAINING PROTEIN 8"/>
    <property type="match status" value="1"/>
</dbReference>
<name>A0A183VFV6_TOXCA</name>
<keyword evidence="2" id="KW-1185">Reference proteome</keyword>
<reference evidence="3" key="1">
    <citation type="submission" date="2016-06" db="UniProtKB">
        <authorList>
            <consortium name="WormBaseParasite"/>
        </authorList>
    </citation>
    <scope>IDENTIFICATION</scope>
</reference>
<dbReference type="GO" id="GO:1990456">
    <property type="term" value="P:mitochondrion-endoplasmic reticulum membrane tethering"/>
    <property type="evidence" value="ECO:0007669"/>
    <property type="project" value="InterPro"/>
</dbReference>
<protein>
    <submittedName>
        <fullName evidence="3">Protein kinase domain-containing protein</fullName>
    </submittedName>
</protein>
<sequence>MPPAKVTEHSKRTRNFISSKGYPRYCVVTAMPDGAVVLGGGRSRRGKPRGPPGSRTWTAALKNQGDELFIDFLKRCLEWDPDARLTPQQALKHPWLRRRLPRPPESTANLVCMEASTDAPLNEVLSQMEEWILSTRCFHTVIPRQESVAVESQWQGKQLKHIIPLITQQFRRVVQRKHVLPNYKIRHRPFFTNPLFTPSPPIGMYFVCFVHSSLSSFL</sequence>
<reference evidence="1 2" key="2">
    <citation type="submission" date="2018-11" db="EMBL/GenBank/DDBJ databases">
        <authorList>
            <consortium name="Pathogen Informatics"/>
        </authorList>
    </citation>
    <scope>NUCLEOTIDE SEQUENCE [LARGE SCALE GENOMIC DNA]</scope>
</reference>
<organism evidence="2 3">
    <name type="scientific">Toxocara canis</name>
    <name type="common">Canine roundworm</name>
    <dbReference type="NCBI Taxonomy" id="6265"/>
    <lineage>
        <taxon>Eukaryota</taxon>
        <taxon>Metazoa</taxon>
        <taxon>Ecdysozoa</taxon>
        <taxon>Nematoda</taxon>
        <taxon>Chromadorea</taxon>
        <taxon>Rhabditida</taxon>
        <taxon>Spirurina</taxon>
        <taxon>Ascaridomorpha</taxon>
        <taxon>Ascaridoidea</taxon>
        <taxon>Toxocaridae</taxon>
        <taxon>Toxocara</taxon>
    </lineage>
</organism>
<dbReference type="EMBL" id="UYWY01027220">
    <property type="protein sequence ID" value="VDM50947.1"/>
    <property type="molecule type" value="Genomic_DNA"/>
</dbReference>
<dbReference type="GO" id="GO:0044233">
    <property type="term" value="C:mitochondria-associated endoplasmic reticulum membrane contact site"/>
    <property type="evidence" value="ECO:0007669"/>
    <property type="project" value="InterPro"/>
</dbReference>
<dbReference type="Proteomes" id="UP000050794">
    <property type="component" value="Unassembled WGS sequence"/>
</dbReference>